<dbReference type="CDD" id="cd00519">
    <property type="entry name" value="Lipase_3"/>
    <property type="match status" value="1"/>
</dbReference>
<dbReference type="AlphaFoldDB" id="A0A226DED2"/>
<dbReference type="OrthoDB" id="5866690at2759"/>
<comment type="caution">
    <text evidence="2">The sequence shown here is derived from an EMBL/GenBank/DDBJ whole genome shotgun (WGS) entry which is preliminary data.</text>
</comment>
<sequence>MNWIMDSILLPTGVSNGGIKVHLGFFLSLMSIYNPVVKQVGIYLARSPGSRIVVNGHSLGGSMASLLVYFMTSLNQFPFTNYALVTSGQPRTGNVKYADYMNFLNIPMNRVVARRRFINRGDKSKLMHQANVRRHLKNSTTSHVFDTVKFRLCGGGVHCIDGGGEADETIVVVVVHGNKLRLGGKEIVRVADLKNQFFNKDLAKITSSQLSCYEESARLMKRKNPRFASVYLLQGCASHCLC</sequence>
<reference evidence="2 3" key="1">
    <citation type="submission" date="2015-12" db="EMBL/GenBank/DDBJ databases">
        <title>The genome of Folsomia candida.</title>
        <authorList>
            <person name="Faddeeva A."/>
            <person name="Derks M.F."/>
            <person name="Anvar Y."/>
            <person name="Smit S."/>
            <person name="Van Straalen N."/>
            <person name="Roelofs D."/>
        </authorList>
    </citation>
    <scope>NUCLEOTIDE SEQUENCE [LARGE SCALE GENOMIC DNA]</scope>
    <source>
        <strain evidence="2 3">VU population</strain>
        <tissue evidence="2">Whole body</tissue>
    </source>
</reference>
<dbReference type="GO" id="GO:0006629">
    <property type="term" value="P:lipid metabolic process"/>
    <property type="evidence" value="ECO:0007669"/>
    <property type="project" value="InterPro"/>
</dbReference>
<protein>
    <submittedName>
        <fullName evidence="2">Lipase</fullName>
    </submittedName>
</protein>
<dbReference type="EMBL" id="LNIX01000023">
    <property type="protein sequence ID" value="OXA43214.1"/>
    <property type="molecule type" value="Genomic_DNA"/>
</dbReference>
<accession>A0A226DED2</accession>
<organism evidence="2 3">
    <name type="scientific">Folsomia candida</name>
    <name type="common">Springtail</name>
    <dbReference type="NCBI Taxonomy" id="158441"/>
    <lineage>
        <taxon>Eukaryota</taxon>
        <taxon>Metazoa</taxon>
        <taxon>Ecdysozoa</taxon>
        <taxon>Arthropoda</taxon>
        <taxon>Hexapoda</taxon>
        <taxon>Collembola</taxon>
        <taxon>Entomobryomorpha</taxon>
        <taxon>Isotomoidea</taxon>
        <taxon>Isotomidae</taxon>
        <taxon>Proisotominae</taxon>
        <taxon>Folsomia</taxon>
    </lineage>
</organism>
<keyword evidence="3" id="KW-1185">Reference proteome</keyword>
<proteinExistence type="predicted"/>
<evidence type="ECO:0000313" key="2">
    <source>
        <dbReference type="EMBL" id="OXA43214.1"/>
    </source>
</evidence>
<dbReference type="InterPro" id="IPR029058">
    <property type="entry name" value="AB_hydrolase_fold"/>
</dbReference>
<feature type="domain" description="Fungal lipase-type" evidence="1">
    <location>
        <begin position="14"/>
        <end position="115"/>
    </location>
</feature>
<dbReference type="STRING" id="158441.A0A226DED2"/>
<dbReference type="InterPro" id="IPR051218">
    <property type="entry name" value="Sec_MonoDiacylglyc_Lipase"/>
</dbReference>
<evidence type="ECO:0000313" key="3">
    <source>
        <dbReference type="Proteomes" id="UP000198287"/>
    </source>
</evidence>
<dbReference type="PANTHER" id="PTHR45856">
    <property type="entry name" value="ALPHA/BETA-HYDROLASES SUPERFAMILY PROTEIN"/>
    <property type="match status" value="1"/>
</dbReference>
<dbReference type="Pfam" id="PF01764">
    <property type="entry name" value="Lipase_3"/>
    <property type="match status" value="1"/>
</dbReference>
<dbReference type="Proteomes" id="UP000198287">
    <property type="component" value="Unassembled WGS sequence"/>
</dbReference>
<dbReference type="Gene3D" id="3.40.50.1820">
    <property type="entry name" value="alpha/beta hydrolase"/>
    <property type="match status" value="1"/>
</dbReference>
<dbReference type="SUPFAM" id="SSF53474">
    <property type="entry name" value="alpha/beta-Hydrolases"/>
    <property type="match status" value="1"/>
</dbReference>
<evidence type="ECO:0000259" key="1">
    <source>
        <dbReference type="Pfam" id="PF01764"/>
    </source>
</evidence>
<gene>
    <name evidence="2" type="ORF">Fcan01_22098</name>
</gene>
<name>A0A226DED2_FOLCA</name>
<dbReference type="InterPro" id="IPR002921">
    <property type="entry name" value="Fungal_lipase-type"/>
</dbReference>
<dbReference type="PANTHER" id="PTHR45856:SF24">
    <property type="entry name" value="FUNGAL LIPASE-LIKE DOMAIN-CONTAINING PROTEIN"/>
    <property type="match status" value="1"/>
</dbReference>